<dbReference type="AlphaFoldDB" id="A0A0P9DLK4"/>
<organism evidence="3 4">
    <name type="scientific">Kouleothrix aurantiaca</name>
    <dbReference type="NCBI Taxonomy" id="186479"/>
    <lineage>
        <taxon>Bacteria</taxon>
        <taxon>Bacillati</taxon>
        <taxon>Chloroflexota</taxon>
        <taxon>Chloroflexia</taxon>
        <taxon>Chloroflexales</taxon>
        <taxon>Roseiflexineae</taxon>
        <taxon>Roseiflexaceae</taxon>
        <taxon>Kouleothrix</taxon>
    </lineage>
</organism>
<dbReference type="CDD" id="cd05233">
    <property type="entry name" value="SDR_c"/>
    <property type="match status" value="1"/>
</dbReference>
<evidence type="ECO:0000256" key="2">
    <source>
        <dbReference type="ARBA" id="ARBA00023002"/>
    </source>
</evidence>
<dbReference type="EMBL" id="LJCR01001180">
    <property type="protein sequence ID" value="KPV50864.1"/>
    <property type="molecule type" value="Genomic_DNA"/>
</dbReference>
<dbReference type="Pfam" id="PF00106">
    <property type="entry name" value="adh_short"/>
    <property type="match status" value="1"/>
</dbReference>
<dbReference type="Gene3D" id="3.40.50.720">
    <property type="entry name" value="NAD(P)-binding Rossmann-like Domain"/>
    <property type="match status" value="1"/>
</dbReference>
<gene>
    <name evidence="3" type="ORF">SE17_24475</name>
</gene>
<protein>
    <submittedName>
        <fullName evidence="3">Short-chain dehydrogenase</fullName>
    </submittedName>
</protein>
<accession>A0A0P9DLK4</accession>
<keyword evidence="4" id="KW-1185">Reference proteome</keyword>
<dbReference type="Proteomes" id="UP000050509">
    <property type="component" value="Unassembled WGS sequence"/>
</dbReference>
<dbReference type="InterPro" id="IPR036291">
    <property type="entry name" value="NAD(P)-bd_dom_sf"/>
</dbReference>
<feature type="non-terminal residue" evidence="3">
    <location>
        <position position="128"/>
    </location>
</feature>
<name>A0A0P9DLK4_9CHLR</name>
<evidence type="ECO:0000313" key="4">
    <source>
        <dbReference type="Proteomes" id="UP000050509"/>
    </source>
</evidence>
<dbReference type="InterPro" id="IPR002347">
    <property type="entry name" value="SDR_fam"/>
</dbReference>
<evidence type="ECO:0000256" key="1">
    <source>
        <dbReference type="ARBA" id="ARBA00006484"/>
    </source>
</evidence>
<dbReference type="PANTHER" id="PTHR43669">
    <property type="entry name" value="5-KETO-D-GLUCONATE 5-REDUCTASE"/>
    <property type="match status" value="1"/>
</dbReference>
<sequence length="128" mass="13291">MQRLAGKIALVTGAARGIGQGIALCFAEEGADVLVNDLPPGPRTADAQGTVDSIAALGRRAHAHYADVSDRARVAGLFAAAVAQFGGLDIAVANAAISIREPTITADWEHVRRTIEVAQFGVYHTCQA</sequence>
<dbReference type="PRINTS" id="PR00081">
    <property type="entry name" value="GDHRDH"/>
</dbReference>
<dbReference type="PANTHER" id="PTHR43669:SF8">
    <property type="entry name" value="SHORT-CHAIN TYPE DEHYDROGENASE_REDUCTASE-RELATED"/>
    <property type="match status" value="1"/>
</dbReference>
<evidence type="ECO:0000313" key="3">
    <source>
        <dbReference type="EMBL" id="KPV50864.1"/>
    </source>
</evidence>
<reference evidence="3 4" key="1">
    <citation type="submission" date="2015-09" db="EMBL/GenBank/DDBJ databases">
        <title>Draft genome sequence of Kouleothrix aurantiaca JCM 19913.</title>
        <authorList>
            <person name="Hemp J."/>
        </authorList>
    </citation>
    <scope>NUCLEOTIDE SEQUENCE [LARGE SCALE GENOMIC DNA]</scope>
    <source>
        <strain evidence="3 4">COM-B</strain>
    </source>
</reference>
<comment type="similarity">
    <text evidence="1">Belongs to the short-chain dehydrogenases/reductases (SDR) family.</text>
</comment>
<proteinExistence type="inferred from homology"/>
<keyword evidence="2" id="KW-0560">Oxidoreductase</keyword>
<dbReference type="GO" id="GO:0016491">
    <property type="term" value="F:oxidoreductase activity"/>
    <property type="evidence" value="ECO:0007669"/>
    <property type="project" value="UniProtKB-KW"/>
</dbReference>
<dbReference type="SUPFAM" id="SSF51735">
    <property type="entry name" value="NAD(P)-binding Rossmann-fold domains"/>
    <property type="match status" value="1"/>
</dbReference>
<comment type="caution">
    <text evidence="3">The sequence shown here is derived from an EMBL/GenBank/DDBJ whole genome shotgun (WGS) entry which is preliminary data.</text>
</comment>